<name>A0ABP8KYS5_9BURK</name>
<dbReference type="InterPro" id="IPR002725">
    <property type="entry name" value="YgjP-like_metallopeptidase"/>
</dbReference>
<dbReference type="CDD" id="cd07344">
    <property type="entry name" value="M48_yhfN_like"/>
    <property type="match status" value="1"/>
</dbReference>
<dbReference type="EMBL" id="BAABEX010000004">
    <property type="protein sequence ID" value="GAA4418894.1"/>
    <property type="molecule type" value="Genomic_DNA"/>
</dbReference>
<accession>A0ABP8KYS5</accession>
<keyword evidence="2" id="KW-0378">Hydrolase</keyword>
<proteinExistence type="predicted"/>
<feature type="domain" description="YgjP-like metallopeptidase" evidence="1">
    <location>
        <begin position="39"/>
        <end position="254"/>
    </location>
</feature>
<dbReference type="Pfam" id="PF01863">
    <property type="entry name" value="YgjP-like"/>
    <property type="match status" value="1"/>
</dbReference>
<dbReference type="PANTHER" id="PTHR30399">
    <property type="entry name" value="UNCHARACTERIZED PROTEIN YGJP"/>
    <property type="match status" value="1"/>
</dbReference>
<evidence type="ECO:0000259" key="1">
    <source>
        <dbReference type="Pfam" id="PF01863"/>
    </source>
</evidence>
<dbReference type="InterPro" id="IPR053136">
    <property type="entry name" value="UTP_pyrophosphatase-like"/>
</dbReference>
<dbReference type="PANTHER" id="PTHR30399:SF1">
    <property type="entry name" value="UTP PYROPHOSPHATASE"/>
    <property type="match status" value="1"/>
</dbReference>
<dbReference type="Proteomes" id="UP001501788">
    <property type="component" value="Unassembled WGS sequence"/>
</dbReference>
<keyword evidence="2" id="KW-0645">Protease</keyword>
<evidence type="ECO:0000313" key="2">
    <source>
        <dbReference type="EMBL" id="GAA4418894.1"/>
    </source>
</evidence>
<organism evidence="2 3">
    <name type="scientific">Acidovorax lacteus</name>
    <dbReference type="NCBI Taxonomy" id="1924988"/>
    <lineage>
        <taxon>Bacteria</taxon>
        <taxon>Pseudomonadati</taxon>
        <taxon>Pseudomonadota</taxon>
        <taxon>Betaproteobacteria</taxon>
        <taxon>Burkholderiales</taxon>
        <taxon>Comamonadaceae</taxon>
        <taxon>Acidovorax</taxon>
    </lineage>
</organism>
<keyword evidence="3" id="KW-1185">Reference proteome</keyword>
<comment type="caution">
    <text evidence="2">The sequence shown here is derived from an EMBL/GenBank/DDBJ whole genome shotgun (WGS) entry which is preliminary data.</text>
</comment>
<sequence>MPLPAVLAPAEFRHPQANREIRLGDATVAFALQRARRRSIGFTVGADGLSVRAPRWVTLAGVDAAVREKQDWILRKLTDAQARRARQEDGRIRWADGGTLPYLGAPLALRLDPAHRFAGRGAALAPDAATGQPALHLALPHHATEAQIRDLVHAWLMREARRHFTERLDHFAPLLGVRWTALRLSGAQTRWGSAKADGSIRLNWRLMHYGPALIDYVVAHELAHLRVMDHSPRFWDTVAEVVPDYARLRAALRDQPAPLWE</sequence>
<evidence type="ECO:0000313" key="3">
    <source>
        <dbReference type="Proteomes" id="UP001501788"/>
    </source>
</evidence>
<dbReference type="Gene3D" id="3.30.2010.10">
    <property type="entry name" value="Metalloproteases ('zincins'), catalytic domain"/>
    <property type="match status" value="1"/>
</dbReference>
<dbReference type="GO" id="GO:0008237">
    <property type="term" value="F:metallopeptidase activity"/>
    <property type="evidence" value="ECO:0007669"/>
    <property type="project" value="UniProtKB-KW"/>
</dbReference>
<gene>
    <name evidence="2" type="ORF">GCM10023090_04370</name>
</gene>
<keyword evidence="2" id="KW-0482">Metalloprotease</keyword>
<reference evidence="3" key="1">
    <citation type="journal article" date="2019" name="Int. J. Syst. Evol. Microbiol.">
        <title>The Global Catalogue of Microorganisms (GCM) 10K type strain sequencing project: providing services to taxonomists for standard genome sequencing and annotation.</title>
        <authorList>
            <consortium name="The Broad Institute Genomics Platform"/>
            <consortium name="The Broad Institute Genome Sequencing Center for Infectious Disease"/>
            <person name="Wu L."/>
            <person name="Ma J."/>
        </authorList>
    </citation>
    <scope>NUCLEOTIDE SEQUENCE [LARGE SCALE GENOMIC DNA]</scope>
    <source>
        <strain evidence="3">JCM 31890</strain>
    </source>
</reference>
<protein>
    <submittedName>
        <fullName evidence="2">SprT family zinc-dependent metalloprotease</fullName>
    </submittedName>
</protein>